<dbReference type="Gene3D" id="1.10.10.10">
    <property type="entry name" value="Winged helix-like DNA-binding domain superfamily/Winged helix DNA-binding domain"/>
    <property type="match status" value="1"/>
</dbReference>
<dbReference type="InterPro" id="IPR002514">
    <property type="entry name" value="Transposase_8"/>
</dbReference>
<keyword evidence="1" id="KW-0175">Coiled coil</keyword>
<name>A0ABY8AJX7_9ACTN</name>
<dbReference type="Proteomes" id="UP001218629">
    <property type="component" value="Chromosome"/>
</dbReference>
<proteinExistence type="predicted"/>
<reference evidence="2 3" key="1">
    <citation type="submission" date="2022-03" db="EMBL/GenBank/DDBJ databases">
        <title>Streptomyces yunnanensis P86,complete genome.</title>
        <authorList>
            <person name="Chen S."/>
            <person name="Zhang Q."/>
        </authorList>
    </citation>
    <scope>NUCLEOTIDE SEQUENCE [LARGE SCALE GENOMIC DNA]</scope>
    <source>
        <strain evidence="2 3">P86</strain>
    </source>
</reference>
<keyword evidence="3" id="KW-1185">Reference proteome</keyword>
<evidence type="ECO:0000313" key="2">
    <source>
        <dbReference type="EMBL" id="WEB45339.1"/>
    </source>
</evidence>
<dbReference type="SUPFAM" id="SSF46689">
    <property type="entry name" value="Homeodomain-like"/>
    <property type="match status" value="1"/>
</dbReference>
<dbReference type="Pfam" id="PF01527">
    <property type="entry name" value="HTH_Tnp_1"/>
    <property type="match status" value="1"/>
</dbReference>
<accession>A0ABY8AJX7</accession>
<sequence length="121" mass="13774">MPKKIAPALRSQAVRLVTEHRSEYSTERALHVQVAESLGVSRESVRRWVTQHEIDNGQAAGVSTDEREELRRLRAENKRLREVNEVLKSATIFFAGELCATRRDVDREVVKDHTRRAVAAA</sequence>
<dbReference type="EMBL" id="CP095749">
    <property type="protein sequence ID" value="WEB45339.1"/>
    <property type="molecule type" value="Genomic_DNA"/>
</dbReference>
<feature type="coiled-coil region" evidence="1">
    <location>
        <begin position="63"/>
        <end position="90"/>
    </location>
</feature>
<evidence type="ECO:0000256" key="1">
    <source>
        <dbReference type="SAM" id="Coils"/>
    </source>
</evidence>
<dbReference type="InterPro" id="IPR036388">
    <property type="entry name" value="WH-like_DNA-bd_sf"/>
</dbReference>
<evidence type="ECO:0000313" key="3">
    <source>
        <dbReference type="Proteomes" id="UP001218629"/>
    </source>
</evidence>
<protein>
    <submittedName>
        <fullName evidence="2">Transposase</fullName>
    </submittedName>
</protein>
<dbReference type="RefSeq" id="WP_275311526.1">
    <property type="nucleotide sequence ID" value="NZ_CP095749.1"/>
</dbReference>
<gene>
    <name evidence="2" type="ORF">MOV08_42660</name>
</gene>
<dbReference type="InterPro" id="IPR009057">
    <property type="entry name" value="Homeodomain-like_sf"/>
</dbReference>
<organism evidence="2 3">
    <name type="scientific">Streptomyces yunnanensis</name>
    <dbReference type="NCBI Taxonomy" id="156453"/>
    <lineage>
        <taxon>Bacteria</taxon>
        <taxon>Bacillati</taxon>
        <taxon>Actinomycetota</taxon>
        <taxon>Actinomycetes</taxon>
        <taxon>Kitasatosporales</taxon>
        <taxon>Streptomycetaceae</taxon>
        <taxon>Streptomyces</taxon>
    </lineage>
</organism>